<name>A0A3B1JU75_ASTMX</name>
<evidence type="ECO:0000313" key="1">
    <source>
        <dbReference type="Ensembl" id="ENSAMXP00000045400.1"/>
    </source>
</evidence>
<reference evidence="2" key="1">
    <citation type="submission" date="2013-03" db="EMBL/GenBank/DDBJ databases">
        <authorList>
            <person name="Jeffery W."/>
            <person name="Warren W."/>
            <person name="Wilson R.K."/>
        </authorList>
    </citation>
    <scope>NUCLEOTIDE SEQUENCE</scope>
    <source>
        <strain evidence="2">female</strain>
    </source>
</reference>
<reference evidence="1" key="3">
    <citation type="submission" date="2025-08" db="UniProtKB">
        <authorList>
            <consortium name="Ensembl"/>
        </authorList>
    </citation>
    <scope>IDENTIFICATION</scope>
</reference>
<sequence>ILIIITHIFGVFSVELVVRVDECGHRCLSVRVLGCAYVVPDVDSLHVLHGHHALRDAGGVAYASVYQPPGALNTDRPLVLQWEHKERLIMVQYSIIWYCVHKPISYALNNIQ</sequence>
<dbReference type="GeneTree" id="ENSGT01060000249126"/>
<dbReference type="Ensembl" id="ENSAMXT00000050178.1">
    <property type="protein sequence ID" value="ENSAMXP00000045400.1"/>
    <property type="gene ID" value="ENSAMXG00000030226.1"/>
</dbReference>
<reference evidence="2" key="2">
    <citation type="journal article" date="2014" name="Nat. Commun.">
        <title>The cavefish genome reveals candidate genes for eye loss.</title>
        <authorList>
            <person name="McGaugh S.E."/>
            <person name="Gross J.B."/>
            <person name="Aken B."/>
            <person name="Blin M."/>
            <person name="Borowsky R."/>
            <person name="Chalopin D."/>
            <person name="Hinaux H."/>
            <person name="Jeffery W.R."/>
            <person name="Keene A."/>
            <person name="Ma L."/>
            <person name="Minx P."/>
            <person name="Murphy D."/>
            <person name="O'Quin K.E."/>
            <person name="Retaux S."/>
            <person name="Rohner N."/>
            <person name="Searle S.M."/>
            <person name="Stahl B.A."/>
            <person name="Tabin C."/>
            <person name="Volff J.N."/>
            <person name="Yoshizawa M."/>
            <person name="Warren W.C."/>
        </authorList>
    </citation>
    <scope>NUCLEOTIDE SEQUENCE [LARGE SCALE GENOMIC DNA]</scope>
    <source>
        <strain evidence="2">female</strain>
    </source>
</reference>
<proteinExistence type="predicted"/>
<organism evidence="1 2">
    <name type="scientific">Astyanax mexicanus</name>
    <name type="common">Blind cave fish</name>
    <name type="synonym">Astyanax fasciatus mexicanus</name>
    <dbReference type="NCBI Taxonomy" id="7994"/>
    <lineage>
        <taxon>Eukaryota</taxon>
        <taxon>Metazoa</taxon>
        <taxon>Chordata</taxon>
        <taxon>Craniata</taxon>
        <taxon>Vertebrata</taxon>
        <taxon>Euteleostomi</taxon>
        <taxon>Actinopterygii</taxon>
        <taxon>Neopterygii</taxon>
        <taxon>Teleostei</taxon>
        <taxon>Ostariophysi</taxon>
        <taxon>Characiformes</taxon>
        <taxon>Characoidei</taxon>
        <taxon>Acestrorhamphidae</taxon>
        <taxon>Acestrorhamphinae</taxon>
        <taxon>Astyanax</taxon>
    </lineage>
</organism>
<dbReference type="InParanoid" id="A0A3B1JU75"/>
<accession>A0A3B1JU75</accession>
<dbReference type="Proteomes" id="UP000018467">
    <property type="component" value="Unassembled WGS sequence"/>
</dbReference>
<evidence type="ECO:0000313" key="2">
    <source>
        <dbReference type="Proteomes" id="UP000018467"/>
    </source>
</evidence>
<dbReference type="AlphaFoldDB" id="A0A3B1JU75"/>
<reference evidence="1" key="4">
    <citation type="submission" date="2025-09" db="UniProtKB">
        <authorList>
            <consortium name="Ensembl"/>
        </authorList>
    </citation>
    <scope>IDENTIFICATION</scope>
</reference>
<protein>
    <submittedName>
        <fullName evidence="1">Uncharacterized protein</fullName>
    </submittedName>
</protein>
<keyword evidence="2" id="KW-1185">Reference proteome</keyword>